<name>A0AAI9ZSR7_9PEZI</name>
<feature type="region of interest" description="Disordered" evidence="1">
    <location>
        <begin position="43"/>
        <end position="63"/>
    </location>
</feature>
<protein>
    <submittedName>
        <fullName evidence="2">Uncharacterized protein</fullName>
    </submittedName>
</protein>
<evidence type="ECO:0000313" key="2">
    <source>
        <dbReference type="EMBL" id="KAK1637486.1"/>
    </source>
</evidence>
<dbReference type="RefSeq" id="XP_060446093.1">
    <property type="nucleotide sequence ID" value="XM_060590202.1"/>
</dbReference>
<dbReference type="EMBL" id="JAHMHQ010000008">
    <property type="protein sequence ID" value="KAK1637486.1"/>
    <property type="molecule type" value="Genomic_DNA"/>
</dbReference>
<evidence type="ECO:0000256" key="1">
    <source>
        <dbReference type="SAM" id="MobiDB-lite"/>
    </source>
</evidence>
<sequence length="63" mass="6783">MVGTGNCRNDGLAFQVPVELYGAEVEETNSMGGRKGYCVITLAPKTPDRENEHRSSPILQTSG</sequence>
<keyword evidence="3" id="KW-1185">Reference proteome</keyword>
<proteinExistence type="predicted"/>
<organism evidence="2 3">
    <name type="scientific">Colletotrichum phormii</name>
    <dbReference type="NCBI Taxonomy" id="359342"/>
    <lineage>
        <taxon>Eukaryota</taxon>
        <taxon>Fungi</taxon>
        <taxon>Dikarya</taxon>
        <taxon>Ascomycota</taxon>
        <taxon>Pezizomycotina</taxon>
        <taxon>Sordariomycetes</taxon>
        <taxon>Hypocreomycetidae</taxon>
        <taxon>Glomerellales</taxon>
        <taxon>Glomerellaceae</taxon>
        <taxon>Colletotrichum</taxon>
        <taxon>Colletotrichum acutatum species complex</taxon>
    </lineage>
</organism>
<comment type="caution">
    <text evidence="2">The sequence shown here is derived from an EMBL/GenBank/DDBJ whole genome shotgun (WGS) entry which is preliminary data.</text>
</comment>
<evidence type="ECO:0000313" key="3">
    <source>
        <dbReference type="Proteomes" id="UP001243989"/>
    </source>
</evidence>
<feature type="compositionally biased region" description="Basic and acidic residues" evidence="1">
    <location>
        <begin position="46"/>
        <end position="55"/>
    </location>
</feature>
<dbReference type="GeneID" id="85475064"/>
<gene>
    <name evidence="2" type="ORF">BDP81DRAFT_425307</name>
</gene>
<accession>A0AAI9ZSR7</accession>
<reference evidence="2" key="1">
    <citation type="submission" date="2021-06" db="EMBL/GenBank/DDBJ databases">
        <title>Comparative genomics, transcriptomics and evolutionary studies reveal genomic signatures of adaptation to plant cell wall in hemibiotrophic fungi.</title>
        <authorList>
            <consortium name="DOE Joint Genome Institute"/>
            <person name="Baroncelli R."/>
            <person name="Diaz J.F."/>
            <person name="Benocci T."/>
            <person name="Peng M."/>
            <person name="Battaglia E."/>
            <person name="Haridas S."/>
            <person name="Andreopoulos W."/>
            <person name="Labutti K."/>
            <person name="Pangilinan J."/>
            <person name="Floch G.L."/>
            <person name="Makela M.R."/>
            <person name="Henrissat B."/>
            <person name="Grigoriev I.V."/>
            <person name="Crouch J.A."/>
            <person name="De Vries R.P."/>
            <person name="Sukno S.A."/>
            <person name="Thon M.R."/>
        </authorList>
    </citation>
    <scope>NUCLEOTIDE SEQUENCE</scope>
    <source>
        <strain evidence="2">CBS 102054</strain>
    </source>
</reference>
<dbReference type="AlphaFoldDB" id="A0AAI9ZSR7"/>
<dbReference type="Proteomes" id="UP001243989">
    <property type="component" value="Unassembled WGS sequence"/>
</dbReference>